<dbReference type="InParanoid" id="A0A1X7VHC5"/>
<proteinExistence type="predicted"/>
<dbReference type="EnsemblMetazoa" id="Aqu2.1.39715_001">
    <property type="protein sequence ID" value="Aqu2.1.39715_001"/>
    <property type="gene ID" value="Aqu2.1.39715"/>
</dbReference>
<accession>A0A1X7VHC5</accession>
<sequence length="210" mass="23374">MSLPTEKCPPGFQMYNTGGVRACGRVNTNTDCLPVIFPSNNINYSEICGRVVGYQHASTDAIDPRFGDHNDINGHYVDGVSITRGSPRQHVWTLMSGLQDEGTNNQNLNCPCAVGATVPVQSFIGEHYFCESGNSNYYAWSYNTLYVEDPLWDGKDCGSRELACCAAPGLPWFYRNYTNTTDDFLELRLCLDQIVSDEDAAVGFYEIYVK</sequence>
<reference evidence="1" key="1">
    <citation type="submission" date="2017-05" db="UniProtKB">
        <authorList>
            <consortium name="EnsemblMetazoa"/>
        </authorList>
    </citation>
    <scope>IDENTIFICATION</scope>
</reference>
<protein>
    <submittedName>
        <fullName evidence="1">Uncharacterized protein</fullName>
    </submittedName>
</protein>
<name>A0A1X7VHC5_AMPQE</name>
<evidence type="ECO:0000313" key="1">
    <source>
        <dbReference type="EnsemblMetazoa" id="Aqu2.1.39715_001"/>
    </source>
</evidence>
<dbReference type="AlphaFoldDB" id="A0A1X7VHC5"/>
<organism evidence="1">
    <name type="scientific">Amphimedon queenslandica</name>
    <name type="common">Sponge</name>
    <dbReference type="NCBI Taxonomy" id="400682"/>
    <lineage>
        <taxon>Eukaryota</taxon>
        <taxon>Metazoa</taxon>
        <taxon>Porifera</taxon>
        <taxon>Demospongiae</taxon>
        <taxon>Heteroscleromorpha</taxon>
        <taxon>Haplosclerida</taxon>
        <taxon>Niphatidae</taxon>
        <taxon>Amphimedon</taxon>
    </lineage>
</organism>